<evidence type="ECO:0000313" key="3">
    <source>
        <dbReference type="Proteomes" id="UP000324222"/>
    </source>
</evidence>
<accession>A0A5B7EX91</accession>
<dbReference type="Proteomes" id="UP000324222">
    <property type="component" value="Unassembled WGS sequence"/>
</dbReference>
<feature type="compositionally biased region" description="Low complexity" evidence="1">
    <location>
        <begin position="57"/>
        <end position="77"/>
    </location>
</feature>
<sequence length="77" mass="7874">MRLAVSDQAAHPKDKDSCSSPTSPQPSNAIEESVISVSLTSTSTTLDCPPPSPSRDSTTAAIPSTSSSSLTPQDICP</sequence>
<evidence type="ECO:0000313" key="2">
    <source>
        <dbReference type="EMBL" id="MPC39411.1"/>
    </source>
</evidence>
<keyword evidence="3" id="KW-1185">Reference proteome</keyword>
<organism evidence="2 3">
    <name type="scientific">Portunus trituberculatus</name>
    <name type="common">Swimming crab</name>
    <name type="synonym">Neptunus trituberculatus</name>
    <dbReference type="NCBI Taxonomy" id="210409"/>
    <lineage>
        <taxon>Eukaryota</taxon>
        <taxon>Metazoa</taxon>
        <taxon>Ecdysozoa</taxon>
        <taxon>Arthropoda</taxon>
        <taxon>Crustacea</taxon>
        <taxon>Multicrustacea</taxon>
        <taxon>Malacostraca</taxon>
        <taxon>Eumalacostraca</taxon>
        <taxon>Eucarida</taxon>
        <taxon>Decapoda</taxon>
        <taxon>Pleocyemata</taxon>
        <taxon>Brachyura</taxon>
        <taxon>Eubrachyura</taxon>
        <taxon>Portunoidea</taxon>
        <taxon>Portunidae</taxon>
        <taxon>Portuninae</taxon>
        <taxon>Portunus</taxon>
    </lineage>
</organism>
<protein>
    <submittedName>
        <fullName evidence="2">Uncharacterized protein</fullName>
    </submittedName>
</protein>
<feature type="region of interest" description="Disordered" evidence="1">
    <location>
        <begin position="1"/>
        <end position="77"/>
    </location>
</feature>
<feature type="compositionally biased region" description="Low complexity" evidence="1">
    <location>
        <begin position="33"/>
        <end position="47"/>
    </location>
</feature>
<reference evidence="2 3" key="1">
    <citation type="submission" date="2019-05" db="EMBL/GenBank/DDBJ databases">
        <title>Another draft genome of Portunus trituberculatus and its Hox gene families provides insights of decapod evolution.</title>
        <authorList>
            <person name="Jeong J.-H."/>
            <person name="Song I."/>
            <person name="Kim S."/>
            <person name="Choi T."/>
            <person name="Kim D."/>
            <person name="Ryu S."/>
            <person name="Kim W."/>
        </authorList>
    </citation>
    <scope>NUCLEOTIDE SEQUENCE [LARGE SCALE GENOMIC DNA]</scope>
    <source>
        <tissue evidence="2">Muscle</tissue>
    </source>
</reference>
<dbReference type="EMBL" id="VSRR010004353">
    <property type="protein sequence ID" value="MPC39411.1"/>
    <property type="molecule type" value="Genomic_DNA"/>
</dbReference>
<dbReference type="AlphaFoldDB" id="A0A5B7EX91"/>
<gene>
    <name evidence="2" type="ORF">E2C01_032947</name>
</gene>
<comment type="caution">
    <text evidence="2">The sequence shown here is derived from an EMBL/GenBank/DDBJ whole genome shotgun (WGS) entry which is preliminary data.</text>
</comment>
<feature type="compositionally biased region" description="Polar residues" evidence="1">
    <location>
        <begin position="18"/>
        <end position="30"/>
    </location>
</feature>
<evidence type="ECO:0000256" key="1">
    <source>
        <dbReference type="SAM" id="MobiDB-lite"/>
    </source>
</evidence>
<proteinExistence type="predicted"/>
<name>A0A5B7EX91_PORTR</name>